<dbReference type="EMBL" id="CAJNIZ010046425">
    <property type="protein sequence ID" value="CAE7748178.1"/>
    <property type="molecule type" value="Genomic_DNA"/>
</dbReference>
<proteinExistence type="predicted"/>
<reference evidence="2" key="1">
    <citation type="submission" date="2021-02" db="EMBL/GenBank/DDBJ databases">
        <authorList>
            <person name="Dougan E. K."/>
            <person name="Rhodes N."/>
            <person name="Thang M."/>
            <person name="Chan C."/>
        </authorList>
    </citation>
    <scope>NUCLEOTIDE SEQUENCE</scope>
</reference>
<dbReference type="Proteomes" id="UP000649617">
    <property type="component" value="Unassembled WGS sequence"/>
</dbReference>
<feature type="non-terminal residue" evidence="2">
    <location>
        <position position="159"/>
    </location>
</feature>
<gene>
    <name evidence="2" type="ORF">SPIL2461_LOCUS21625</name>
</gene>
<evidence type="ECO:0000256" key="1">
    <source>
        <dbReference type="SAM" id="MobiDB-lite"/>
    </source>
</evidence>
<protein>
    <submittedName>
        <fullName evidence="2">Uncharacterized protein</fullName>
    </submittedName>
</protein>
<organism evidence="2 3">
    <name type="scientific">Symbiodinium pilosum</name>
    <name type="common">Dinoflagellate</name>
    <dbReference type="NCBI Taxonomy" id="2952"/>
    <lineage>
        <taxon>Eukaryota</taxon>
        <taxon>Sar</taxon>
        <taxon>Alveolata</taxon>
        <taxon>Dinophyceae</taxon>
        <taxon>Suessiales</taxon>
        <taxon>Symbiodiniaceae</taxon>
        <taxon>Symbiodinium</taxon>
    </lineage>
</organism>
<accession>A0A812XJR2</accession>
<sequence>LHGGDFLRDIGFQPEGALHLPILQVVRLPSWGGSTSRAATAPLSSQPVQQASGSGRQSKLTPAQARQPNLPLASQRRGQSDFMDMVREFNEGSSIPQPSPGSETPDLLQRHLHKETPAIDPSSELLAAIASRPTLPSRSTSQPRPDKAEHLRTNILEDL</sequence>
<feature type="region of interest" description="Disordered" evidence="1">
    <location>
        <begin position="33"/>
        <end position="159"/>
    </location>
</feature>
<dbReference type="OrthoDB" id="424377at2759"/>
<feature type="compositionally biased region" description="Polar residues" evidence="1">
    <location>
        <begin position="33"/>
        <end position="67"/>
    </location>
</feature>
<name>A0A812XJR2_SYMPI</name>
<keyword evidence="3" id="KW-1185">Reference proteome</keyword>
<evidence type="ECO:0000313" key="2">
    <source>
        <dbReference type="EMBL" id="CAE7748178.1"/>
    </source>
</evidence>
<dbReference type="AlphaFoldDB" id="A0A812XJR2"/>
<feature type="compositionally biased region" description="Polar residues" evidence="1">
    <location>
        <begin position="91"/>
        <end position="102"/>
    </location>
</feature>
<comment type="caution">
    <text evidence="2">The sequence shown here is derived from an EMBL/GenBank/DDBJ whole genome shotgun (WGS) entry which is preliminary data.</text>
</comment>
<feature type="compositionally biased region" description="Polar residues" evidence="1">
    <location>
        <begin position="134"/>
        <end position="143"/>
    </location>
</feature>
<evidence type="ECO:0000313" key="3">
    <source>
        <dbReference type="Proteomes" id="UP000649617"/>
    </source>
</evidence>